<evidence type="ECO:0000256" key="1">
    <source>
        <dbReference type="SAM" id="Phobius"/>
    </source>
</evidence>
<gene>
    <name evidence="2" type="ORF">C8A04DRAFT_37428</name>
</gene>
<dbReference type="Proteomes" id="UP001302676">
    <property type="component" value="Unassembled WGS sequence"/>
</dbReference>
<feature type="transmembrane region" description="Helical" evidence="1">
    <location>
        <begin position="20"/>
        <end position="40"/>
    </location>
</feature>
<evidence type="ECO:0000313" key="2">
    <source>
        <dbReference type="EMBL" id="KAK4143416.1"/>
    </source>
</evidence>
<comment type="caution">
    <text evidence="2">The sequence shown here is derived from an EMBL/GenBank/DDBJ whole genome shotgun (WGS) entry which is preliminary data.</text>
</comment>
<feature type="transmembrane region" description="Helical" evidence="1">
    <location>
        <begin position="52"/>
        <end position="72"/>
    </location>
</feature>
<keyword evidence="1" id="KW-0812">Transmembrane</keyword>
<dbReference type="AlphaFoldDB" id="A0AAN6V4M2"/>
<name>A0AAN6V4M2_9PEZI</name>
<dbReference type="GeneID" id="87820484"/>
<evidence type="ECO:0008006" key="4">
    <source>
        <dbReference type="Google" id="ProtNLM"/>
    </source>
</evidence>
<proteinExistence type="predicted"/>
<dbReference type="RefSeq" id="XP_062636787.1">
    <property type="nucleotide sequence ID" value="XM_062783871.1"/>
</dbReference>
<sequence>MRFQSPQLGAMGVTFTIMRAGQVASLIAAIGMCANFISNIATAEHNPPAELVGTLTVAVTSVIYVAITYILYYDNMLPLLLTAILDSLLLIASIVVAALLGKPLSSLNCSILSTESALAANPSVMSSGGLPFAGTVITQTLPYPSFVALDQATCYEIKTVWGLSIALCVLFGFSGLVCVGLWHRIRREAAAAEPKDIEFEG</sequence>
<reference evidence="2" key="1">
    <citation type="journal article" date="2023" name="Mol. Phylogenet. Evol.">
        <title>Genome-scale phylogeny and comparative genomics of the fungal order Sordariales.</title>
        <authorList>
            <person name="Hensen N."/>
            <person name="Bonometti L."/>
            <person name="Westerberg I."/>
            <person name="Brannstrom I.O."/>
            <person name="Guillou S."/>
            <person name="Cros-Aarteil S."/>
            <person name="Calhoun S."/>
            <person name="Haridas S."/>
            <person name="Kuo A."/>
            <person name="Mondo S."/>
            <person name="Pangilinan J."/>
            <person name="Riley R."/>
            <person name="LaButti K."/>
            <person name="Andreopoulos B."/>
            <person name="Lipzen A."/>
            <person name="Chen C."/>
            <person name="Yan M."/>
            <person name="Daum C."/>
            <person name="Ng V."/>
            <person name="Clum A."/>
            <person name="Steindorff A."/>
            <person name="Ohm R.A."/>
            <person name="Martin F."/>
            <person name="Silar P."/>
            <person name="Natvig D.O."/>
            <person name="Lalanne C."/>
            <person name="Gautier V."/>
            <person name="Ament-Velasquez S.L."/>
            <person name="Kruys A."/>
            <person name="Hutchinson M.I."/>
            <person name="Powell A.J."/>
            <person name="Barry K."/>
            <person name="Miller A.N."/>
            <person name="Grigoriev I.V."/>
            <person name="Debuchy R."/>
            <person name="Gladieux P."/>
            <person name="Hiltunen Thoren M."/>
            <person name="Johannesson H."/>
        </authorList>
    </citation>
    <scope>NUCLEOTIDE SEQUENCE</scope>
    <source>
        <strain evidence="2">CBS 141.50</strain>
    </source>
</reference>
<organism evidence="2 3">
    <name type="scientific">Dichotomopilus funicola</name>
    <dbReference type="NCBI Taxonomy" id="1934379"/>
    <lineage>
        <taxon>Eukaryota</taxon>
        <taxon>Fungi</taxon>
        <taxon>Dikarya</taxon>
        <taxon>Ascomycota</taxon>
        <taxon>Pezizomycotina</taxon>
        <taxon>Sordariomycetes</taxon>
        <taxon>Sordariomycetidae</taxon>
        <taxon>Sordariales</taxon>
        <taxon>Chaetomiaceae</taxon>
        <taxon>Dichotomopilus</taxon>
    </lineage>
</organism>
<evidence type="ECO:0000313" key="3">
    <source>
        <dbReference type="Proteomes" id="UP001302676"/>
    </source>
</evidence>
<reference evidence="2" key="2">
    <citation type="submission" date="2023-05" db="EMBL/GenBank/DDBJ databases">
        <authorList>
            <consortium name="Lawrence Berkeley National Laboratory"/>
            <person name="Steindorff A."/>
            <person name="Hensen N."/>
            <person name="Bonometti L."/>
            <person name="Westerberg I."/>
            <person name="Brannstrom I.O."/>
            <person name="Guillou S."/>
            <person name="Cros-Aarteil S."/>
            <person name="Calhoun S."/>
            <person name="Haridas S."/>
            <person name="Kuo A."/>
            <person name="Mondo S."/>
            <person name="Pangilinan J."/>
            <person name="Riley R."/>
            <person name="Labutti K."/>
            <person name="Andreopoulos B."/>
            <person name="Lipzen A."/>
            <person name="Chen C."/>
            <person name="Yanf M."/>
            <person name="Daum C."/>
            <person name="Ng V."/>
            <person name="Clum A."/>
            <person name="Ohm R."/>
            <person name="Martin F."/>
            <person name="Silar P."/>
            <person name="Natvig D."/>
            <person name="Lalanne C."/>
            <person name="Gautier V."/>
            <person name="Ament-Velasquez S.L."/>
            <person name="Kruys A."/>
            <person name="Hutchinson M.I."/>
            <person name="Powell A.J."/>
            <person name="Barry K."/>
            <person name="Miller A.N."/>
            <person name="Grigoriev I.V."/>
            <person name="Debuchy R."/>
            <person name="Gladieux P."/>
            <person name="Thoren M.H."/>
            <person name="Johannesson H."/>
        </authorList>
    </citation>
    <scope>NUCLEOTIDE SEQUENCE</scope>
    <source>
        <strain evidence="2">CBS 141.50</strain>
    </source>
</reference>
<keyword evidence="3" id="KW-1185">Reference proteome</keyword>
<keyword evidence="1" id="KW-0472">Membrane</keyword>
<protein>
    <recommendedName>
        <fullName evidence="4">MARVEL domain-containing protein</fullName>
    </recommendedName>
</protein>
<feature type="transmembrane region" description="Helical" evidence="1">
    <location>
        <begin position="160"/>
        <end position="182"/>
    </location>
</feature>
<accession>A0AAN6V4M2</accession>
<keyword evidence="1" id="KW-1133">Transmembrane helix</keyword>
<dbReference type="EMBL" id="MU853586">
    <property type="protein sequence ID" value="KAK4143416.1"/>
    <property type="molecule type" value="Genomic_DNA"/>
</dbReference>
<feature type="transmembrane region" description="Helical" evidence="1">
    <location>
        <begin position="79"/>
        <end position="100"/>
    </location>
</feature>